<dbReference type="Pfam" id="PF00561">
    <property type="entry name" value="Abhydrolase_1"/>
    <property type="match status" value="1"/>
</dbReference>
<dbReference type="PANTHER" id="PTHR43433:SF5">
    <property type="entry name" value="AB HYDROLASE-1 DOMAIN-CONTAINING PROTEIN"/>
    <property type="match status" value="1"/>
</dbReference>
<dbReference type="InterPro" id="IPR000073">
    <property type="entry name" value="AB_hydrolase_1"/>
</dbReference>
<evidence type="ECO:0000313" key="3">
    <source>
        <dbReference type="Proteomes" id="UP000063699"/>
    </source>
</evidence>
<dbReference type="KEGG" id="kphy:AOZ06_27495"/>
<dbReference type="STRING" id="860235.AOZ06_27495"/>
<dbReference type="GO" id="GO:0046503">
    <property type="term" value="P:glycerolipid catabolic process"/>
    <property type="evidence" value="ECO:0007669"/>
    <property type="project" value="TreeGrafter"/>
</dbReference>
<dbReference type="GO" id="GO:0004806">
    <property type="term" value="F:triacylglycerol lipase activity"/>
    <property type="evidence" value="ECO:0007669"/>
    <property type="project" value="TreeGrafter"/>
</dbReference>
<dbReference type="RefSeq" id="WP_054292047.1">
    <property type="nucleotide sequence ID" value="NZ_CP012752.1"/>
</dbReference>
<dbReference type="Gene3D" id="3.40.50.1820">
    <property type="entry name" value="alpha/beta hydrolase"/>
    <property type="match status" value="1"/>
</dbReference>
<feature type="domain" description="AB hydrolase-1" evidence="1">
    <location>
        <begin position="25"/>
        <end position="275"/>
    </location>
</feature>
<reference evidence="2 3" key="1">
    <citation type="submission" date="2015-07" db="EMBL/GenBank/DDBJ databases">
        <title>Genome sequencing of Kibdelosporangium phytohabitans.</title>
        <authorList>
            <person name="Qin S."/>
            <person name="Xing K."/>
        </authorList>
    </citation>
    <scope>NUCLEOTIDE SEQUENCE [LARGE SCALE GENOMIC DNA]</scope>
    <source>
        <strain evidence="2 3">KLBMP1111</strain>
    </source>
</reference>
<dbReference type="PANTHER" id="PTHR43433">
    <property type="entry name" value="HYDROLASE, ALPHA/BETA FOLD FAMILY PROTEIN"/>
    <property type="match status" value="1"/>
</dbReference>
<dbReference type="OrthoDB" id="8957634at2"/>
<gene>
    <name evidence="2" type="ORF">AOZ06_27495</name>
</gene>
<evidence type="ECO:0000259" key="1">
    <source>
        <dbReference type="Pfam" id="PF00561"/>
    </source>
</evidence>
<sequence length="300" mass="32054">MAETSADINGVRICYETIGDPGGRPLLLVMGLGGPMIWWDDELCELLADRGFRVIRFDNRDCGRSQSMTGQASLVGSLLGSWTGARVGQPPPYTLADMADDAAGLLDHLGIDAAHVTGVSLGGMIAQTLAIRHPARVTSLVSVMSTTGGRRVGWPHPRVLPSLLGRAPRGRQAYEEAVLATFKLIGSPGFDFDEERMRVRARRTYDRGINRAGTLRQLVAITSAADRAPRLRGLRVPALVIHGKADPLVHVSGGTATARAIPGAELILVPGMGHDLPRAVWPTLVDGVDRTARRAVSSHT</sequence>
<name>A0A0N9I290_9PSEU</name>
<evidence type="ECO:0000313" key="2">
    <source>
        <dbReference type="EMBL" id="ALG10144.1"/>
    </source>
</evidence>
<accession>A0A0N9I290</accession>
<keyword evidence="3" id="KW-1185">Reference proteome</keyword>
<keyword evidence="2" id="KW-0378">Hydrolase</keyword>
<dbReference type="SUPFAM" id="SSF53474">
    <property type="entry name" value="alpha/beta-Hydrolases"/>
    <property type="match status" value="1"/>
</dbReference>
<dbReference type="Proteomes" id="UP000063699">
    <property type="component" value="Chromosome"/>
</dbReference>
<dbReference type="EMBL" id="CP012752">
    <property type="protein sequence ID" value="ALG10144.1"/>
    <property type="molecule type" value="Genomic_DNA"/>
</dbReference>
<dbReference type="InterPro" id="IPR029058">
    <property type="entry name" value="AB_hydrolase_fold"/>
</dbReference>
<dbReference type="AlphaFoldDB" id="A0A0N9I290"/>
<protein>
    <submittedName>
        <fullName evidence="2">Alpha/beta hydrolase</fullName>
    </submittedName>
</protein>
<organism evidence="2 3">
    <name type="scientific">Kibdelosporangium phytohabitans</name>
    <dbReference type="NCBI Taxonomy" id="860235"/>
    <lineage>
        <taxon>Bacteria</taxon>
        <taxon>Bacillati</taxon>
        <taxon>Actinomycetota</taxon>
        <taxon>Actinomycetes</taxon>
        <taxon>Pseudonocardiales</taxon>
        <taxon>Pseudonocardiaceae</taxon>
        <taxon>Kibdelosporangium</taxon>
    </lineage>
</organism>
<proteinExistence type="predicted"/>
<dbReference type="InterPro" id="IPR050471">
    <property type="entry name" value="AB_hydrolase"/>
</dbReference>